<dbReference type="Pfam" id="PF01145">
    <property type="entry name" value="Band_7"/>
    <property type="match status" value="1"/>
</dbReference>
<keyword evidence="3 7" id="KW-0812">Transmembrane</keyword>
<evidence type="ECO:0000259" key="8">
    <source>
        <dbReference type="SMART" id="SM00244"/>
    </source>
</evidence>
<dbReference type="SUPFAM" id="SSF117892">
    <property type="entry name" value="Band 7/SPFH domain"/>
    <property type="match status" value="1"/>
</dbReference>
<dbReference type="InterPro" id="IPR010201">
    <property type="entry name" value="HflK"/>
</dbReference>
<keyword evidence="9" id="KW-0645">Protease</keyword>
<dbReference type="GO" id="GO:0006508">
    <property type="term" value="P:proteolysis"/>
    <property type="evidence" value="ECO:0007669"/>
    <property type="project" value="UniProtKB-KW"/>
</dbReference>
<evidence type="ECO:0000256" key="3">
    <source>
        <dbReference type="ARBA" id="ARBA00022692"/>
    </source>
</evidence>
<evidence type="ECO:0000256" key="2">
    <source>
        <dbReference type="ARBA" id="ARBA00006971"/>
    </source>
</evidence>
<dbReference type="SMART" id="SM00244">
    <property type="entry name" value="PHB"/>
    <property type="match status" value="1"/>
</dbReference>
<keyword evidence="4 7" id="KW-1133">Transmembrane helix</keyword>
<evidence type="ECO:0000256" key="5">
    <source>
        <dbReference type="ARBA" id="ARBA00023136"/>
    </source>
</evidence>
<keyword evidence="9" id="KW-0378">Hydrolase</keyword>
<accession>A0A6I4UTP3</accession>
<protein>
    <submittedName>
        <fullName evidence="9">Protease modulator HflK</fullName>
    </submittedName>
</protein>
<comment type="caution">
    <text evidence="9">The sequence shown here is derived from an EMBL/GenBank/DDBJ whole genome shotgun (WGS) entry which is preliminary data.</text>
</comment>
<feature type="region of interest" description="Disordered" evidence="6">
    <location>
        <begin position="1"/>
        <end position="86"/>
    </location>
</feature>
<dbReference type="AlphaFoldDB" id="A0A6I4UTP3"/>
<keyword evidence="10" id="KW-1185">Reference proteome</keyword>
<dbReference type="OrthoDB" id="9779595at2"/>
<dbReference type="PANTHER" id="PTHR43327">
    <property type="entry name" value="STOMATIN-LIKE PROTEIN 2, MITOCHONDRIAL"/>
    <property type="match status" value="1"/>
</dbReference>
<dbReference type="InterPro" id="IPR036013">
    <property type="entry name" value="Band_7/SPFH_dom_sf"/>
</dbReference>
<evidence type="ECO:0000256" key="6">
    <source>
        <dbReference type="SAM" id="MobiDB-lite"/>
    </source>
</evidence>
<dbReference type="Proteomes" id="UP000469159">
    <property type="component" value="Unassembled WGS sequence"/>
</dbReference>
<evidence type="ECO:0000256" key="1">
    <source>
        <dbReference type="ARBA" id="ARBA00004167"/>
    </source>
</evidence>
<proteinExistence type="inferred from homology"/>
<reference evidence="9 10" key="1">
    <citation type="submission" date="2019-12" db="EMBL/GenBank/DDBJ databases">
        <title>Genomic-based taxomic classification of the family Erythrobacteraceae.</title>
        <authorList>
            <person name="Xu L."/>
        </authorList>
    </citation>
    <scope>NUCLEOTIDE SEQUENCE [LARGE SCALE GENOMIC DNA]</scope>
    <source>
        <strain evidence="9 10">MCCC 1K02066</strain>
    </source>
</reference>
<comment type="subcellular location">
    <subcellularLocation>
        <location evidence="1">Membrane</location>
        <topology evidence="1">Single-pass membrane protein</topology>
    </subcellularLocation>
</comment>
<gene>
    <name evidence="9" type="ORF">GRI75_02440</name>
</gene>
<feature type="transmembrane region" description="Helical" evidence="7">
    <location>
        <begin position="92"/>
        <end position="110"/>
    </location>
</feature>
<name>A0A6I4UTP3_9SPHN</name>
<evidence type="ECO:0000256" key="7">
    <source>
        <dbReference type="SAM" id="Phobius"/>
    </source>
</evidence>
<organism evidence="9 10">
    <name type="scientific">Croceibacterium soli</name>
    <dbReference type="NCBI Taxonomy" id="1739690"/>
    <lineage>
        <taxon>Bacteria</taxon>
        <taxon>Pseudomonadati</taxon>
        <taxon>Pseudomonadota</taxon>
        <taxon>Alphaproteobacteria</taxon>
        <taxon>Sphingomonadales</taxon>
        <taxon>Erythrobacteraceae</taxon>
        <taxon>Croceibacterium</taxon>
    </lineage>
</organism>
<dbReference type="GO" id="GO:0016020">
    <property type="term" value="C:membrane"/>
    <property type="evidence" value="ECO:0007669"/>
    <property type="project" value="UniProtKB-SubCell"/>
</dbReference>
<dbReference type="EMBL" id="WTYK01000001">
    <property type="protein sequence ID" value="MXP40505.1"/>
    <property type="molecule type" value="Genomic_DNA"/>
</dbReference>
<evidence type="ECO:0000313" key="9">
    <source>
        <dbReference type="EMBL" id="MXP40505.1"/>
    </source>
</evidence>
<dbReference type="Gene3D" id="3.30.479.30">
    <property type="entry name" value="Band 7 domain"/>
    <property type="match status" value="1"/>
</dbReference>
<dbReference type="CDD" id="cd03404">
    <property type="entry name" value="SPFH_HflK"/>
    <property type="match status" value="1"/>
</dbReference>
<comment type="similarity">
    <text evidence="2">Belongs to the band 7/mec-2 family. HflK subfamily.</text>
</comment>
<evidence type="ECO:0000313" key="10">
    <source>
        <dbReference type="Proteomes" id="UP000469159"/>
    </source>
</evidence>
<feature type="compositionally biased region" description="Gly residues" evidence="6">
    <location>
        <begin position="14"/>
        <end position="24"/>
    </location>
</feature>
<dbReference type="InterPro" id="IPR001107">
    <property type="entry name" value="Band_7"/>
</dbReference>
<sequence length="370" mass="40266">MAGKRSPWGKPSPDGGGESGGGDGPSSEDPPKGPRNPWLPGGGGGSGGDEPPRRSAKIEDIFRQRGPEGPRRGGGPGGPNFRFPQRPGGKSWFPLAIGAIAVVWLGFSMIHQVGPKEQGIVTVLGKYSRTMTPGLNYSLPWPIEQVAVTDVTSIRSENIPGGTEEKLILTGDQNLVDLSYLVRWNIKDLKQYRFQLAEPDETIREVAEAAMRSSVAEHELDQVLSGAGRAAIEERVRTRMQQILDTYRAGIAVQGVEIDRTDPPSRVVEAFKDVSAAQQDADAELNRAEAYRQQILARAQGDAASFDKIYAEYALAPEVTRRRLYYETMESVLSKTDKTVVETGNVTPYLPLPEVRRRAQQPAQPPVGGQ</sequence>
<feature type="compositionally biased region" description="Basic and acidic residues" evidence="6">
    <location>
        <begin position="50"/>
        <end position="71"/>
    </location>
</feature>
<keyword evidence="5 7" id="KW-0472">Membrane</keyword>
<dbReference type="PANTHER" id="PTHR43327:SF2">
    <property type="entry name" value="MODULATOR OF FTSH PROTEASE HFLK"/>
    <property type="match status" value="1"/>
</dbReference>
<dbReference type="GO" id="GO:0008233">
    <property type="term" value="F:peptidase activity"/>
    <property type="evidence" value="ECO:0007669"/>
    <property type="project" value="UniProtKB-KW"/>
</dbReference>
<evidence type="ECO:0000256" key="4">
    <source>
        <dbReference type="ARBA" id="ARBA00022989"/>
    </source>
</evidence>
<feature type="region of interest" description="Disordered" evidence="6">
    <location>
        <begin position="351"/>
        <end position="370"/>
    </location>
</feature>
<dbReference type="InterPro" id="IPR050710">
    <property type="entry name" value="Band7/mec-2_domain"/>
</dbReference>
<feature type="domain" description="Band 7" evidence="8">
    <location>
        <begin position="108"/>
        <end position="275"/>
    </location>
</feature>